<comment type="similarity">
    <text evidence="1">Belongs to the uracil-DNA glycosylase (UDG) superfamily. UNG family.</text>
</comment>
<dbReference type="Proteomes" id="UP000565441">
    <property type="component" value="Unassembled WGS sequence"/>
</dbReference>
<evidence type="ECO:0000256" key="2">
    <source>
        <dbReference type="ARBA" id="ARBA00022763"/>
    </source>
</evidence>
<proteinExistence type="inferred from homology"/>
<comment type="caution">
    <text evidence="7">The sequence shown here is derived from an EMBL/GenBank/DDBJ whole genome shotgun (WGS) entry which is preliminary data.</text>
</comment>
<dbReference type="GO" id="GO:0005739">
    <property type="term" value="C:mitochondrion"/>
    <property type="evidence" value="ECO:0007669"/>
    <property type="project" value="TreeGrafter"/>
</dbReference>
<dbReference type="GO" id="GO:0097510">
    <property type="term" value="P:base-excision repair, AP site formation via deaminated base removal"/>
    <property type="evidence" value="ECO:0007669"/>
    <property type="project" value="TreeGrafter"/>
</dbReference>
<dbReference type="PROSITE" id="PS00130">
    <property type="entry name" value="U_DNA_GLYCOSYLASE"/>
    <property type="match status" value="1"/>
</dbReference>
<dbReference type="EMBL" id="JAACJP010000002">
    <property type="protein sequence ID" value="KAF5386821.1"/>
    <property type="molecule type" value="Genomic_DNA"/>
</dbReference>
<dbReference type="GO" id="GO:0005634">
    <property type="term" value="C:nucleus"/>
    <property type="evidence" value="ECO:0007669"/>
    <property type="project" value="TreeGrafter"/>
</dbReference>
<dbReference type="InterPro" id="IPR036895">
    <property type="entry name" value="Uracil-DNA_glycosylase-like_sf"/>
</dbReference>
<dbReference type="Gene3D" id="3.40.470.10">
    <property type="entry name" value="Uracil-DNA glycosylase-like domain"/>
    <property type="match status" value="1"/>
</dbReference>
<gene>
    <name evidence="7" type="ORF">D9615_001621</name>
</gene>
<name>A0A8H5HNQ3_9AGAR</name>
<dbReference type="InterPro" id="IPR018085">
    <property type="entry name" value="Ura-DNA_Glyclase_AS"/>
</dbReference>
<evidence type="ECO:0000256" key="1">
    <source>
        <dbReference type="ARBA" id="ARBA00008184"/>
    </source>
</evidence>
<evidence type="ECO:0000256" key="4">
    <source>
        <dbReference type="ARBA" id="ARBA00023204"/>
    </source>
</evidence>
<keyword evidence="3" id="KW-0378">Hydrolase</keyword>
<dbReference type="PANTHER" id="PTHR11264:SF0">
    <property type="entry name" value="URACIL-DNA GLYCOSYLASE"/>
    <property type="match status" value="1"/>
</dbReference>
<dbReference type="SMART" id="SM00987">
    <property type="entry name" value="UreE_C"/>
    <property type="match status" value="1"/>
</dbReference>
<dbReference type="PANTHER" id="PTHR11264">
    <property type="entry name" value="URACIL-DNA GLYCOSYLASE"/>
    <property type="match status" value="1"/>
</dbReference>
<keyword evidence="4" id="KW-0234">DNA repair</keyword>
<dbReference type="SMART" id="SM00986">
    <property type="entry name" value="UDG"/>
    <property type="match status" value="1"/>
</dbReference>
<sequence length="224" mass="24624">MPKDTSKLAQTTDTLSTTIKSSSLKSRVVTGASFKAQTKSKSSGSVASPLLPTTLLKKFLLDEHRQYTVYPPLHHVYTWSNLTPLDQVKVVVLGQDPYHNVGQAHGLSFSVLPPTKPPGSLKNIYKQLTLDYPTFKPPISGDLTPSAKSGVLWLNTSLTVRAHKAASHANKGWETFTAQVMRTVMERQGATHQGIVFMAWGLPAQKTCDKVGIDEEKHLVLKYD</sequence>
<dbReference type="InterPro" id="IPR002043">
    <property type="entry name" value="UDG_fam1"/>
</dbReference>
<evidence type="ECO:0000313" key="8">
    <source>
        <dbReference type="Proteomes" id="UP000565441"/>
    </source>
</evidence>
<dbReference type="Pfam" id="PF03167">
    <property type="entry name" value="UDG"/>
    <property type="match status" value="1"/>
</dbReference>
<evidence type="ECO:0000256" key="3">
    <source>
        <dbReference type="ARBA" id="ARBA00022801"/>
    </source>
</evidence>
<keyword evidence="2" id="KW-0227">DNA damage</keyword>
<dbReference type="SUPFAM" id="SSF52141">
    <property type="entry name" value="Uracil-DNA glycosylase-like"/>
    <property type="match status" value="1"/>
</dbReference>
<accession>A0A8H5HNQ3</accession>
<dbReference type="NCBIfam" id="NF003592">
    <property type="entry name" value="PRK05254.1-5"/>
    <property type="match status" value="1"/>
</dbReference>
<dbReference type="OrthoDB" id="10031947at2759"/>
<organism evidence="7 8">
    <name type="scientific">Tricholomella constricta</name>
    <dbReference type="NCBI Taxonomy" id="117010"/>
    <lineage>
        <taxon>Eukaryota</taxon>
        <taxon>Fungi</taxon>
        <taxon>Dikarya</taxon>
        <taxon>Basidiomycota</taxon>
        <taxon>Agaricomycotina</taxon>
        <taxon>Agaricomycetes</taxon>
        <taxon>Agaricomycetidae</taxon>
        <taxon>Agaricales</taxon>
        <taxon>Tricholomatineae</taxon>
        <taxon>Lyophyllaceae</taxon>
        <taxon>Tricholomella</taxon>
    </lineage>
</organism>
<feature type="active site" description="Proton acceptor" evidence="5">
    <location>
        <position position="96"/>
    </location>
</feature>
<dbReference type="AlphaFoldDB" id="A0A8H5HNQ3"/>
<dbReference type="CDD" id="cd10027">
    <property type="entry name" value="UDG-F1-like"/>
    <property type="match status" value="1"/>
</dbReference>
<protein>
    <recommendedName>
        <fullName evidence="6">Uracil-DNA glycosylase-like domain-containing protein</fullName>
    </recommendedName>
</protein>
<reference evidence="7 8" key="1">
    <citation type="journal article" date="2020" name="ISME J.">
        <title>Uncovering the hidden diversity of litter-decomposition mechanisms in mushroom-forming fungi.</title>
        <authorList>
            <person name="Floudas D."/>
            <person name="Bentzer J."/>
            <person name="Ahren D."/>
            <person name="Johansson T."/>
            <person name="Persson P."/>
            <person name="Tunlid A."/>
        </authorList>
    </citation>
    <scope>NUCLEOTIDE SEQUENCE [LARGE SCALE GENOMIC DNA]</scope>
    <source>
        <strain evidence="7 8">CBS 661.87</strain>
    </source>
</reference>
<dbReference type="InterPro" id="IPR005122">
    <property type="entry name" value="Uracil-DNA_glycosylase-like"/>
</dbReference>
<evidence type="ECO:0000313" key="7">
    <source>
        <dbReference type="EMBL" id="KAF5386821.1"/>
    </source>
</evidence>
<evidence type="ECO:0000256" key="5">
    <source>
        <dbReference type="PROSITE-ProRule" id="PRU10072"/>
    </source>
</evidence>
<evidence type="ECO:0000259" key="6">
    <source>
        <dbReference type="SMART" id="SM00986"/>
    </source>
</evidence>
<keyword evidence="8" id="KW-1185">Reference proteome</keyword>
<dbReference type="GO" id="GO:0004844">
    <property type="term" value="F:uracil DNA N-glycosylase activity"/>
    <property type="evidence" value="ECO:0007669"/>
    <property type="project" value="InterPro"/>
</dbReference>
<feature type="domain" description="Uracil-DNA glycosylase-like" evidence="6">
    <location>
        <begin position="81"/>
        <end position="212"/>
    </location>
</feature>